<gene>
    <name evidence="2" type="ORF">IU449_17585</name>
</gene>
<dbReference type="InterPro" id="IPR041578">
    <property type="entry name" value="PIN_8"/>
</dbReference>
<comment type="caution">
    <text evidence="2">The sequence shown here is derived from an EMBL/GenBank/DDBJ whole genome shotgun (WGS) entry which is preliminary data.</text>
</comment>
<proteinExistence type="predicted"/>
<sequence>MIRRPTQSKFKVAHLINDYLPWARPTKQDSSAYFREALIVFDANALLDLYRVSDSTRDEILNNLEKIHTDLWIPHQVALEFNRNRREAVYGRKAVYSQHRSALKKAESDAIATLDRALSSFTKLREKNRSAREWSPAEAGIGLDALTAKIKGILAPALSELDALEGEIGIGPKDLDSDPVHLRLAALFTGRIGLPYSPEKLRTHVEYAMNFRYPNNIPPGFADVSDKDTDLRRSGDYLVWRQLLDYAATRPVEKGDRIMFVTSDVKEDWWVLDSSKKPVEPHPELLQEIYEETGHSIRIVTLTQFLEGIREHLNSAISDEAISEIQEQEVDSDEIVLNAHSTMHDLARVGPGMFPYVAETILGTLGLQSFLDPKLIPRNFGLDTIARDSSGRVVGVVLMPSGGDPGKLVRGLRAILNANKTIDGIIVIAPTRISRRPWSPSDDRINIIDGADILRILQDFDVEIHI</sequence>
<reference evidence="2 3" key="1">
    <citation type="submission" date="2020-10" db="EMBL/GenBank/DDBJ databases">
        <title>Identification of Nocardia species via Next-generation sequencing and recognition of intraspecies genetic diversity.</title>
        <authorList>
            <person name="Li P."/>
            <person name="Li P."/>
            <person name="Lu B."/>
        </authorList>
    </citation>
    <scope>NUCLEOTIDE SEQUENCE [LARGE SCALE GENOMIC DNA]</scope>
    <source>
        <strain evidence="2 3">BJ06-0143</strain>
    </source>
</reference>
<organism evidence="2 3">
    <name type="scientific">Nocardia higoensis</name>
    <dbReference type="NCBI Taxonomy" id="228599"/>
    <lineage>
        <taxon>Bacteria</taxon>
        <taxon>Bacillati</taxon>
        <taxon>Actinomycetota</taxon>
        <taxon>Actinomycetes</taxon>
        <taxon>Mycobacteriales</taxon>
        <taxon>Nocardiaceae</taxon>
        <taxon>Nocardia</taxon>
    </lineage>
</organism>
<dbReference type="Pfam" id="PF18476">
    <property type="entry name" value="PIN_8"/>
    <property type="match status" value="1"/>
</dbReference>
<evidence type="ECO:0000259" key="1">
    <source>
        <dbReference type="Pfam" id="PF18476"/>
    </source>
</evidence>
<name>A0ABS0DCZ0_9NOCA</name>
<dbReference type="Proteomes" id="UP000707731">
    <property type="component" value="Unassembled WGS sequence"/>
</dbReference>
<evidence type="ECO:0000313" key="3">
    <source>
        <dbReference type="Proteomes" id="UP000707731"/>
    </source>
</evidence>
<dbReference type="EMBL" id="JADLQN010000002">
    <property type="protein sequence ID" value="MBF6356334.1"/>
    <property type="molecule type" value="Genomic_DNA"/>
</dbReference>
<keyword evidence="3" id="KW-1185">Reference proteome</keyword>
<protein>
    <submittedName>
        <fullName evidence="2">DUF4935 domain-containing protein</fullName>
    </submittedName>
</protein>
<feature type="domain" description="PIN like" evidence="1">
    <location>
        <begin position="38"/>
        <end position="285"/>
    </location>
</feature>
<accession>A0ABS0DCZ0</accession>
<evidence type="ECO:0000313" key="2">
    <source>
        <dbReference type="EMBL" id="MBF6356334.1"/>
    </source>
</evidence>
<dbReference type="RefSeq" id="WP_195003122.1">
    <property type="nucleotide sequence ID" value="NZ_JADLQN010000002.1"/>
</dbReference>